<comment type="catalytic activity">
    <reaction evidence="1">
        <text>[E2 ubiquitin-conjugating enzyme]-S-ubiquitinyl-L-cysteine + [acceptor protein]-L-lysine = [E2 ubiquitin-conjugating enzyme]-L-cysteine + [acceptor protein]-N(6)-ubiquitinyl-L-lysine.</text>
        <dbReference type="EC" id="2.3.2.31"/>
    </reaction>
</comment>
<dbReference type="AlphaFoldDB" id="G0R4G4"/>
<dbReference type="EC" id="2.3.2.31" evidence="2"/>
<dbReference type="GeneID" id="14903708"/>
<dbReference type="EMBL" id="GL984343">
    <property type="protein sequence ID" value="EGR27639.1"/>
    <property type="molecule type" value="Genomic_DNA"/>
</dbReference>
<dbReference type="PROSITE" id="PS51873">
    <property type="entry name" value="TRIAD"/>
    <property type="match status" value="1"/>
</dbReference>
<proteinExistence type="predicted"/>
<dbReference type="InterPro" id="IPR044066">
    <property type="entry name" value="TRIAD_supradom"/>
</dbReference>
<keyword evidence="7" id="KW-0833">Ubl conjugation pathway</keyword>
<dbReference type="SMART" id="SM00647">
    <property type="entry name" value="IBR"/>
    <property type="match status" value="1"/>
</dbReference>
<dbReference type="InParanoid" id="G0R4G4"/>
<dbReference type="SUPFAM" id="SSF57850">
    <property type="entry name" value="RING/U-box"/>
    <property type="match status" value="2"/>
</dbReference>
<keyword evidence="3" id="KW-0808">Transferase</keyword>
<keyword evidence="4" id="KW-0479">Metal-binding</keyword>
<evidence type="ECO:0000256" key="2">
    <source>
        <dbReference type="ARBA" id="ARBA00012251"/>
    </source>
</evidence>
<evidence type="ECO:0000256" key="8">
    <source>
        <dbReference type="ARBA" id="ARBA00022833"/>
    </source>
</evidence>
<dbReference type="Gene3D" id="3.30.40.10">
    <property type="entry name" value="Zinc/RING finger domain, C3HC4 (zinc finger)"/>
    <property type="match status" value="1"/>
</dbReference>
<dbReference type="InterPro" id="IPR031127">
    <property type="entry name" value="E3_UB_ligase_RBR"/>
</dbReference>
<evidence type="ECO:0000256" key="7">
    <source>
        <dbReference type="ARBA" id="ARBA00022786"/>
    </source>
</evidence>
<evidence type="ECO:0000259" key="9">
    <source>
        <dbReference type="PROSITE" id="PS51873"/>
    </source>
</evidence>
<keyword evidence="8" id="KW-0862">Zinc</keyword>
<dbReference type="Pfam" id="PF01485">
    <property type="entry name" value="IBR"/>
    <property type="match status" value="1"/>
</dbReference>
<accession>G0R4G4</accession>
<dbReference type="eggNOG" id="KOG1815">
    <property type="taxonomic scope" value="Eukaryota"/>
</dbReference>
<protein>
    <recommendedName>
        <fullName evidence="2">RBR-type E3 ubiquitin transferase</fullName>
        <ecNumber evidence="2">2.3.2.31</ecNumber>
    </recommendedName>
</protein>
<name>G0R4G4_ICHMU</name>
<keyword evidence="11" id="KW-1185">Reference proteome</keyword>
<reference evidence="10 11" key="1">
    <citation type="submission" date="2011-07" db="EMBL/GenBank/DDBJ databases">
        <authorList>
            <person name="Coyne R."/>
            <person name="Brami D."/>
            <person name="Johnson J."/>
            <person name="Hostetler J."/>
            <person name="Hannick L."/>
            <person name="Clark T."/>
            <person name="Cassidy-Hanley D."/>
            <person name="Inman J."/>
        </authorList>
    </citation>
    <scope>NUCLEOTIDE SEQUENCE [LARGE SCALE GENOMIC DNA]</scope>
    <source>
        <strain evidence="10 11">G5</strain>
    </source>
</reference>
<dbReference type="STRING" id="857967.G0R4G4"/>
<dbReference type="Gene3D" id="1.20.120.1750">
    <property type="match status" value="1"/>
</dbReference>
<organism evidence="10 11">
    <name type="scientific">Ichthyophthirius multifiliis</name>
    <name type="common">White spot disease agent</name>
    <name type="synonym">Ich</name>
    <dbReference type="NCBI Taxonomy" id="5932"/>
    <lineage>
        <taxon>Eukaryota</taxon>
        <taxon>Sar</taxon>
        <taxon>Alveolata</taxon>
        <taxon>Ciliophora</taxon>
        <taxon>Intramacronucleata</taxon>
        <taxon>Oligohymenophorea</taxon>
        <taxon>Hymenostomatida</taxon>
        <taxon>Ophryoglenina</taxon>
        <taxon>Ichthyophthirius</taxon>
    </lineage>
</organism>
<dbReference type="InterPro" id="IPR002867">
    <property type="entry name" value="IBR_dom"/>
</dbReference>
<dbReference type="GO" id="GO:0016567">
    <property type="term" value="P:protein ubiquitination"/>
    <property type="evidence" value="ECO:0007669"/>
    <property type="project" value="InterPro"/>
</dbReference>
<evidence type="ECO:0000256" key="1">
    <source>
        <dbReference type="ARBA" id="ARBA00001798"/>
    </source>
</evidence>
<feature type="domain" description="RING-type" evidence="9">
    <location>
        <begin position="140"/>
        <end position="315"/>
    </location>
</feature>
<dbReference type="PANTHER" id="PTHR11685">
    <property type="entry name" value="RBR FAMILY RING FINGER AND IBR DOMAIN-CONTAINING"/>
    <property type="match status" value="1"/>
</dbReference>
<evidence type="ECO:0000256" key="6">
    <source>
        <dbReference type="ARBA" id="ARBA00022771"/>
    </source>
</evidence>
<keyword evidence="6" id="KW-0863">Zinc-finger</keyword>
<dbReference type="RefSeq" id="XP_004025091.1">
    <property type="nucleotide sequence ID" value="XM_004025042.1"/>
</dbReference>
<evidence type="ECO:0000313" key="11">
    <source>
        <dbReference type="Proteomes" id="UP000008983"/>
    </source>
</evidence>
<dbReference type="OMA" id="KCGQCLW"/>
<evidence type="ECO:0000256" key="5">
    <source>
        <dbReference type="ARBA" id="ARBA00022737"/>
    </source>
</evidence>
<sequence length="315" mass="37472">MNSNNDDECTDIYYDDQIEEEDDYSISDQFVQNALSQQNSQNVKKYNIIFITNIQQIYIQQKHSLVWKTTNDIYDIIENKVKQELEILNLSFDEVLLIYNYYQWKKDALQSQYFENEDKARFQSGLQHSNLTKYNQPFKNTFVCPVCLDKTDQSDFLICNQSICKNCWYLYIKEKTQSEQGQVFFKCPFENCSLKVPHSFILKYLKNENEIKQYKKNIGKIYCMQSTTMKCCPYPDCQYAVENAYFTQQYVKCICGNVFCFKCGKDNHAPNTCYMAQEWEKKHSSESENLKWIQLYTKLCPKCRKPIEKIKGVII</sequence>
<dbReference type="GO" id="GO:0008270">
    <property type="term" value="F:zinc ion binding"/>
    <property type="evidence" value="ECO:0007669"/>
    <property type="project" value="UniProtKB-KW"/>
</dbReference>
<dbReference type="OrthoDB" id="286011at2759"/>
<evidence type="ECO:0000313" key="10">
    <source>
        <dbReference type="EMBL" id="EGR27639.1"/>
    </source>
</evidence>
<dbReference type="Proteomes" id="UP000008983">
    <property type="component" value="Unassembled WGS sequence"/>
</dbReference>
<dbReference type="InterPro" id="IPR013083">
    <property type="entry name" value="Znf_RING/FYVE/PHD"/>
</dbReference>
<evidence type="ECO:0000256" key="4">
    <source>
        <dbReference type="ARBA" id="ARBA00022723"/>
    </source>
</evidence>
<keyword evidence="5" id="KW-0677">Repeat</keyword>
<gene>
    <name evidence="10" type="ORF">IMG5_192430</name>
</gene>
<dbReference type="GO" id="GO:0061630">
    <property type="term" value="F:ubiquitin protein ligase activity"/>
    <property type="evidence" value="ECO:0007669"/>
    <property type="project" value="UniProtKB-EC"/>
</dbReference>
<evidence type="ECO:0000256" key="3">
    <source>
        <dbReference type="ARBA" id="ARBA00022679"/>
    </source>
</evidence>